<dbReference type="PANTHER" id="PTHR37317:SF1">
    <property type="entry name" value="ZINC-RIBBON DOMAIN-CONTAINING PROTEIN-RELATED"/>
    <property type="match status" value="1"/>
</dbReference>
<dbReference type="InterPro" id="IPR025487">
    <property type="entry name" value="DUF4379"/>
</dbReference>
<dbReference type="AlphaFoldDB" id="A0A067M2H7"/>
<dbReference type="InterPro" id="IPR018306">
    <property type="entry name" value="Phage_T5_Orf172_DNA-bd"/>
</dbReference>
<keyword evidence="4" id="KW-1185">Reference proteome</keyword>
<dbReference type="PANTHER" id="PTHR37317">
    <property type="entry name" value="BLR8090 PROTEIN"/>
    <property type="match status" value="1"/>
</dbReference>
<proteinExistence type="predicted"/>
<evidence type="ECO:0000313" key="4">
    <source>
        <dbReference type="Proteomes" id="UP000027195"/>
    </source>
</evidence>
<evidence type="ECO:0000259" key="2">
    <source>
        <dbReference type="Pfam" id="PF14311"/>
    </source>
</evidence>
<evidence type="ECO:0000259" key="1">
    <source>
        <dbReference type="Pfam" id="PF10544"/>
    </source>
</evidence>
<dbReference type="HOGENOM" id="CLU_349827_0_0_1"/>
<name>A0A067M2H7_BOTB1</name>
<feature type="domain" description="Treble clef zinc finger" evidence="2">
    <location>
        <begin position="8"/>
        <end position="59"/>
    </location>
</feature>
<dbReference type="Pfam" id="PF14311">
    <property type="entry name" value="DUF4379"/>
    <property type="match status" value="2"/>
</dbReference>
<dbReference type="InParanoid" id="A0A067M2H7"/>
<dbReference type="OrthoDB" id="430722at2759"/>
<protein>
    <recommendedName>
        <fullName evidence="5">Zinc-ribbon domain-containing protein</fullName>
    </recommendedName>
</protein>
<feature type="domain" description="Treble clef zinc finger" evidence="2">
    <location>
        <begin position="77"/>
        <end position="136"/>
    </location>
</feature>
<feature type="domain" description="Bacteriophage T5 Orf172 DNA-binding" evidence="1">
    <location>
        <begin position="145"/>
        <end position="243"/>
    </location>
</feature>
<evidence type="ECO:0000313" key="3">
    <source>
        <dbReference type="EMBL" id="KDQ05766.1"/>
    </source>
</evidence>
<reference evidence="4" key="1">
    <citation type="journal article" date="2014" name="Proc. Natl. Acad. Sci. U.S.A.">
        <title>Extensive sampling of basidiomycete genomes demonstrates inadequacy of the white-rot/brown-rot paradigm for wood decay fungi.</title>
        <authorList>
            <person name="Riley R."/>
            <person name="Salamov A.A."/>
            <person name="Brown D.W."/>
            <person name="Nagy L.G."/>
            <person name="Floudas D."/>
            <person name="Held B.W."/>
            <person name="Levasseur A."/>
            <person name="Lombard V."/>
            <person name="Morin E."/>
            <person name="Otillar R."/>
            <person name="Lindquist E.A."/>
            <person name="Sun H."/>
            <person name="LaButti K.M."/>
            <person name="Schmutz J."/>
            <person name="Jabbour D."/>
            <person name="Luo H."/>
            <person name="Baker S.E."/>
            <person name="Pisabarro A.G."/>
            <person name="Walton J.D."/>
            <person name="Blanchette R.A."/>
            <person name="Henrissat B."/>
            <person name="Martin F."/>
            <person name="Cullen D."/>
            <person name="Hibbett D.S."/>
            <person name="Grigoriev I.V."/>
        </authorList>
    </citation>
    <scope>NUCLEOTIDE SEQUENCE [LARGE SCALE GENOMIC DNA]</scope>
    <source>
        <strain evidence="4">FD-172 SS1</strain>
    </source>
</reference>
<dbReference type="Proteomes" id="UP000027195">
    <property type="component" value="Unassembled WGS sequence"/>
</dbReference>
<organism evidence="3 4">
    <name type="scientific">Botryobasidium botryosum (strain FD-172 SS1)</name>
    <dbReference type="NCBI Taxonomy" id="930990"/>
    <lineage>
        <taxon>Eukaryota</taxon>
        <taxon>Fungi</taxon>
        <taxon>Dikarya</taxon>
        <taxon>Basidiomycota</taxon>
        <taxon>Agaricomycotina</taxon>
        <taxon>Agaricomycetes</taxon>
        <taxon>Cantharellales</taxon>
        <taxon>Botryobasidiaceae</taxon>
        <taxon>Botryobasidium</taxon>
    </lineage>
</organism>
<dbReference type="EMBL" id="KL198191">
    <property type="protein sequence ID" value="KDQ05766.1"/>
    <property type="molecule type" value="Genomic_DNA"/>
</dbReference>
<gene>
    <name evidence="3" type="ORF">BOTBODRAFT_182246</name>
</gene>
<accession>A0A067M2H7</accession>
<dbReference type="Pfam" id="PF10544">
    <property type="entry name" value="T5orf172"/>
    <property type="match status" value="1"/>
</dbReference>
<evidence type="ECO:0008006" key="5">
    <source>
        <dbReference type="Google" id="ProtNLM"/>
    </source>
</evidence>
<sequence>MRNTHPKLAEEFHSTKNGDLTPDGVLGGSHKRFWWLCSTCDHEWQADRHGGNQCPACADQAVHSDGRNSMRSTHPKLAEEFHSTKNGDLTPDNLVAGTNIKIWWKCHECSYVWDARGNNRVDKKYQKGSNCPSCAPTGFDGSKPGYLYALHYRTAIDEWYKVGITNNEVGYRVNQLLLSAKKSKMYHDAEITILEEMHFEQGRDAEVWERRIKKEMKNDGLQIRQSQRMDLKMPSALTTEEWIAKAKAKHGESYDYSEVVYLNGTTKVKIRCPKHGIFLQTPHAHARLSGGGKCPDCVNASDRSTFRRTTEEWVAIAKKKRGEKYDYSEVDYVNARTQVRIGCAEHGIFLQTPKAHLRGEGGVCPDCVGRSFTTEQWIAKAREKHGDRYDYSEVDYINSYTKVRIRCKEHGIFLQVPNSHSSRGTNCPDCQYAARLGRTPTRKTTEEWISIAREIHGDRYDYSEVEYVNNVTKVRIRCREHGIFLQGPYSHSGYAQGCPDCAEGIQRLSDEVIIGKFKKAHGDKYDYSDVVYKNEHTKVKIGCPTHGEFLQRPHSHRLGAGCPDCADKARPNRRKGREGWIDGWREKHGKTYDYSLVDEDITQTSLVKIICREHGEFQQRAQDHNKHGCAKCARPMQGATNEEWIEGFREVHGDVYDYSKVQYVSNNTHVTIVCKEHGDFSQVPSSHIIGTGCPSCAEHGFDPEAPAVLYCMRCSGPLGNFWKVGITNNPQRRRMHVQSSIRSTKLYYDYVVEIEDLRSFEKGNDAKNLESKLLEMESLRFVAEESFVGSTELFSVNPFYTDAID</sequence>